<feature type="active site" description="Proton acceptor" evidence="9">
    <location>
        <position position="63"/>
    </location>
</feature>
<evidence type="ECO:0000256" key="1">
    <source>
        <dbReference type="ARBA" id="ARBA00001400"/>
    </source>
</evidence>
<dbReference type="FunFam" id="3.40.470.10:FF:000001">
    <property type="entry name" value="Uracil-DNA glycosylase"/>
    <property type="match status" value="1"/>
</dbReference>
<dbReference type="InterPro" id="IPR005122">
    <property type="entry name" value="Uracil-DNA_glycosylase-like"/>
</dbReference>
<sequence>MHVHPSWQTVLKEEKEKPYFQELWAFLKEAYQTTTVYPPKERIFHAFDAVAPEDVRCVILGQDPYHGPRQANGLSFSVHDGVPIPPSLRNMYKELVSDIGCPTPTSGNLEAWSRQGVFLLNTSLTVEEGKAGSHAKKGWAPFTDRVIEVLGTQTQPIVFILWGNHAKSKKTLIDTDRHLVLEAVHPSPLSASRGFFGSKPYSQTNAWLKEQGREPIDWCLS</sequence>
<evidence type="ECO:0000256" key="3">
    <source>
        <dbReference type="ARBA" id="ARBA00008184"/>
    </source>
</evidence>
<dbReference type="EMBL" id="LNQL01000004">
    <property type="protein sequence ID" value="KSU48502.1"/>
    <property type="molecule type" value="Genomic_DNA"/>
</dbReference>
<comment type="catalytic activity">
    <reaction evidence="1 9">
        <text>Hydrolyzes single-stranded DNA or mismatched double-stranded DNA and polynucleotides, releasing free uracil.</text>
        <dbReference type="EC" id="3.2.2.27"/>
    </reaction>
</comment>
<evidence type="ECO:0000256" key="9">
    <source>
        <dbReference type="HAMAP-Rule" id="MF_00148"/>
    </source>
</evidence>
<evidence type="ECO:0000256" key="4">
    <source>
        <dbReference type="ARBA" id="ARBA00012030"/>
    </source>
</evidence>
<comment type="function">
    <text evidence="2 9">Excises uracil residues from the DNA which can arise as a result of misincorporation of dUMP residues by DNA polymerase or due to deamination of cytosine.</text>
</comment>
<comment type="subcellular location">
    <subcellularLocation>
        <location evidence="9">Cytoplasm</location>
    </subcellularLocation>
</comment>
<evidence type="ECO:0000256" key="8">
    <source>
        <dbReference type="ARBA" id="ARBA00023204"/>
    </source>
</evidence>
<evidence type="ECO:0000259" key="10">
    <source>
        <dbReference type="SMART" id="SM00986"/>
    </source>
</evidence>
<evidence type="ECO:0000313" key="11">
    <source>
        <dbReference type="EMBL" id="KSU48502.1"/>
    </source>
</evidence>
<dbReference type="Gene3D" id="3.40.470.10">
    <property type="entry name" value="Uracil-DNA glycosylase-like domain"/>
    <property type="match status" value="1"/>
</dbReference>
<keyword evidence="8 9" id="KW-0234">DNA repair</keyword>
<dbReference type="InterPro" id="IPR002043">
    <property type="entry name" value="UDG_fam1"/>
</dbReference>
<reference evidence="11 12" key="1">
    <citation type="journal article" date="2015" name="Int. J. Syst. Evol. Microbiol.">
        <title>Exiguobacterium enclense sp. nov., isolated from sediment.</title>
        <authorList>
            <person name="Dastager S.G."/>
            <person name="Mawlankar R."/>
            <person name="Sonalkar V.V."/>
            <person name="Thorat M.N."/>
            <person name="Mual P."/>
            <person name="Verma A."/>
            <person name="Krishnamurthi S."/>
            <person name="Tang S.K."/>
            <person name="Li W.J."/>
        </authorList>
    </citation>
    <scope>NUCLEOTIDE SEQUENCE [LARGE SCALE GENOMIC DNA]</scope>
    <source>
        <strain evidence="11 12">NIO-1109</strain>
    </source>
</reference>
<evidence type="ECO:0000256" key="6">
    <source>
        <dbReference type="ARBA" id="ARBA00022763"/>
    </source>
</evidence>
<dbReference type="CDD" id="cd10027">
    <property type="entry name" value="UDG-F1-like"/>
    <property type="match status" value="1"/>
</dbReference>
<dbReference type="PANTHER" id="PTHR11264">
    <property type="entry name" value="URACIL-DNA GLYCOSYLASE"/>
    <property type="match status" value="1"/>
</dbReference>
<dbReference type="GO" id="GO:0097510">
    <property type="term" value="P:base-excision repair, AP site formation via deaminated base removal"/>
    <property type="evidence" value="ECO:0007669"/>
    <property type="project" value="TreeGrafter"/>
</dbReference>
<protein>
    <recommendedName>
        <fullName evidence="5 9">Uracil-DNA glycosylase</fullName>
        <shortName evidence="9">UDG</shortName>
        <ecNumber evidence="4 9">3.2.2.27</ecNumber>
    </recommendedName>
</protein>
<feature type="domain" description="Uracil-DNA glycosylase-like" evidence="10">
    <location>
        <begin position="48"/>
        <end position="208"/>
    </location>
</feature>
<evidence type="ECO:0000313" key="12">
    <source>
        <dbReference type="Proteomes" id="UP000053797"/>
    </source>
</evidence>
<keyword evidence="9" id="KW-0963">Cytoplasm</keyword>
<dbReference type="SUPFAM" id="SSF52141">
    <property type="entry name" value="Uracil-DNA glycosylase-like"/>
    <property type="match status" value="1"/>
</dbReference>
<dbReference type="Proteomes" id="UP000053797">
    <property type="component" value="Unassembled WGS sequence"/>
</dbReference>
<dbReference type="GO" id="GO:0004844">
    <property type="term" value="F:uracil DNA N-glycosylase activity"/>
    <property type="evidence" value="ECO:0007669"/>
    <property type="project" value="UniProtKB-UniRule"/>
</dbReference>
<accession>A0A0V8GEG3</accession>
<dbReference type="SMART" id="SM00987">
    <property type="entry name" value="UreE_C"/>
    <property type="match status" value="1"/>
</dbReference>
<gene>
    <name evidence="9" type="primary">ung</name>
    <name evidence="11" type="ORF">AS033_12385</name>
</gene>
<dbReference type="NCBIfam" id="NF003592">
    <property type="entry name" value="PRK05254.1-5"/>
    <property type="match status" value="1"/>
</dbReference>
<dbReference type="NCBIfam" id="NF003589">
    <property type="entry name" value="PRK05254.1-2"/>
    <property type="match status" value="1"/>
</dbReference>
<comment type="similarity">
    <text evidence="3 9">Belongs to the uracil-DNA glycosylase (UDG) superfamily. UNG family.</text>
</comment>
<dbReference type="SMART" id="SM00986">
    <property type="entry name" value="UDG"/>
    <property type="match status" value="1"/>
</dbReference>
<dbReference type="NCBIfam" id="NF003591">
    <property type="entry name" value="PRK05254.1-4"/>
    <property type="match status" value="1"/>
</dbReference>
<name>A0A0V8GEG3_9BACL</name>
<evidence type="ECO:0000256" key="7">
    <source>
        <dbReference type="ARBA" id="ARBA00022801"/>
    </source>
</evidence>
<dbReference type="GO" id="GO:0005737">
    <property type="term" value="C:cytoplasm"/>
    <property type="evidence" value="ECO:0007669"/>
    <property type="project" value="UniProtKB-SubCell"/>
</dbReference>
<evidence type="ECO:0000256" key="5">
    <source>
        <dbReference type="ARBA" id="ARBA00018429"/>
    </source>
</evidence>
<dbReference type="OrthoDB" id="9804372at2"/>
<evidence type="ECO:0000256" key="2">
    <source>
        <dbReference type="ARBA" id="ARBA00002631"/>
    </source>
</evidence>
<dbReference type="PANTHER" id="PTHR11264:SF0">
    <property type="entry name" value="URACIL-DNA GLYCOSYLASE"/>
    <property type="match status" value="1"/>
</dbReference>
<dbReference type="EC" id="3.2.2.27" evidence="4 9"/>
<organism evidence="11 12">
    <name type="scientific">Exiguobacterium indicum</name>
    <dbReference type="NCBI Taxonomy" id="296995"/>
    <lineage>
        <taxon>Bacteria</taxon>
        <taxon>Bacillati</taxon>
        <taxon>Bacillota</taxon>
        <taxon>Bacilli</taxon>
        <taxon>Bacillales</taxon>
        <taxon>Bacillales Family XII. Incertae Sedis</taxon>
        <taxon>Exiguobacterium</taxon>
    </lineage>
</organism>
<keyword evidence="7 9" id="KW-0378">Hydrolase</keyword>
<proteinExistence type="inferred from homology"/>
<keyword evidence="6 9" id="KW-0227">DNA damage</keyword>
<dbReference type="AlphaFoldDB" id="A0A0V8GEG3"/>
<dbReference type="NCBIfam" id="TIGR00628">
    <property type="entry name" value="ung"/>
    <property type="match status" value="1"/>
</dbReference>
<dbReference type="NCBIfam" id="NF003588">
    <property type="entry name" value="PRK05254.1-1"/>
    <property type="match status" value="1"/>
</dbReference>
<dbReference type="HAMAP" id="MF_00148">
    <property type="entry name" value="UDG"/>
    <property type="match status" value="1"/>
</dbReference>
<dbReference type="Pfam" id="PF03167">
    <property type="entry name" value="UDG"/>
    <property type="match status" value="1"/>
</dbReference>
<dbReference type="InterPro" id="IPR036895">
    <property type="entry name" value="Uracil-DNA_glycosylase-like_sf"/>
</dbReference>
<comment type="caution">
    <text evidence="11">The sequence shown here is derived from an EMBL/GenBank/DDBJ whole genome shotgun (WGS) entry which is preliminary data.</text>
</comment>